<dbReference type="AlphaFoldDB" id="A0A103Y3Z4"/>
<evidence type="ECO:0000313" key="3">
    <source>
        <dbReference type="Proteomes" id="UP000243975"/>
    </source>
</evidence>
<name>A0A103Y3Z4_CYNCS</name>
<accession>A0A103Y3Z4</accession>
<reference evidence="2 3" key="1">
    <citation type="journal article" date="2016" name="Sci. Rep.">
        <title>The genome sequence of the outbreeding globe artichoke constructed de novo incorporating a phase-aware low-pass sequencing strategy of F1 progeny.</title>
        <authorList>
            <person name="Scaglione D."/>
            <person name="Reyes-Chin-Wo S."/>
            <person name="Acquadro A."/>
            <person name="Froenicke L."/>
            <person name="Portis E."/>
            <person name="Beitel C."/>
            <person name="Tirone M."/>
            <person name="Mauro R."/>
            <person name="Lo Monaco A."/>
            <person name="Mauromicale G."/>
            <person name="Faccioli P."/>
            <person name="Cattivelli L."/>
            <person name="Rieseberg L."/>
            <person name="Michelmore R."/>
            <person name="Lanteri S."/>
        </authorList>
    </citation>
    <scope>NUCLEOTIDE SEQUENCE [LARGE SCALE GENOMIC DNA]</scope>
    <source>
        <strain evidence="2">2C</strain>
    </source>
</reference>
<feature type="compositionally biased region" description="Acidic residues" evidence="1">
    <location>
        <begin position="59"/>
        <end position="71"/>
    </location>
</feature>
<comment type="caution">
    <text evidence="2">The sequence shown here is derived from an EMBL/GenBank/DDBJ whole genome shotgun (WGS) entry which is preliminary data.</text>
</comment>
<dbReference type="Gramene" id="KVI02095">
    <property type="protein sequence ID" value="KVI02095"/>
    <property type="gene ID" value="Ccrd_019627"/>
</dbReference>
<organism evidence="2 3">
    <name type="scientific">Cynara cardunculus var. scolymus</name>
    <name type="common">Globe artichoke</name>
    <name type="synonym">Cynara scolymus</name>
    <dbReference type="NCBI Taxonomy" id="59895"/>
    <lineage>
        <taxon>Eukaryota</taxon>
        <taxon>Viridiplantae</taxon>
        <taxon>Streptophyta</taxon>
        <taxon>Embryophyta</taxon>
        <taxon>Tracheophyta</taxon>
        <taxon>Spermatophyta</taxon>
        <taxon>Magnoliopsida</taxon>
        <taxon>eudicotyledons</taxon>
        <taxon>Gunneridae</taxon>
        <taxon>Pentapetalae</taxon>
        <taxon>asterids</taxon>
        <taxon>campanulids</taxon>
        <taxon>Asterales</taxon>
        <taxon>Asteraceae</taxon>
        <taxon>Carduoideae</taxon>
        <taxon>Cardueae</taxon>
        <taxon>Carduinae</taxon>
        <taxon>Cynara</taxon>
    </lineage>
</organism>
<dbReference type="Proteomes" id="UP000243975">
    <property type="component" value="Unassembled WGS sequence"/>
</dbReference>
<keyword evidence="3" id="KW-1185">Reference proteome</keyword>
<evidence type="ECO:0000256" key="1">
    <source>
        <dbReference type="SAM" id="MobiDB-lite"/>
    </source>
</evidence>
<protein>
    <submittedName>
        <fullName evidence="2">Uncharacterized protein</fullName>
    </submittedName>
</protein>
<gene>
    <name evidence="2" type="ORF">Ccrd_019627</name>
</gene>
<proteinExistence type="predicted"/>
<sequence>MILKPQDYLLQQNSVLSKWMANKKSKLQPAGVAVHLDLVSKVHGLEEVEKSGAKSLGDEITEAQEYDEMEAESSLSK</sequence>
<evidence type="ECO:0000313" key="2">
    <source>
        <dbReference type="EMBL" id="KVI02095.1"/>
    </source>
</evidence>
<feature type="region of interest" description="Disordered" evidence="1">
    <location>
        <begin position="50"/>
        <end position="77"/>
    </location>
</feature>
<dbReference type="EMBL" id="LEKV01002664">
    <property type="protein sequence ID" value="KVI02095.1"/>
    <property type="molecule type" value="Genomic_DNA"/>
</dbReference>